<protein>
    <submittedName>
        <fullName evidence="1">Unnamed protein product</fullName>
    </submittedName>
</protein>
<comment type="caution">
    <text evidence="1">The sequence shown here is derived from an EMBL/GenBank/DDBJ whole genome shotgun (WGS) entry which is preliminary data.</text>
</comment>
<keyword evidence="2" id="KW-1185">Reference proteome</keyword>
<evidence type="ECO:0000313" key="1">
    <source>
        <dbReference type="EMBL" id="GME94683.1"/>
    </source>
</evidence>
<proteinExistence type="predicted"/>
<name>A0ACB5TT03_CANBO</name>
<evidence type="ECO:0000313" key="2">
    <source>
        <dbReference type="Proteomes" id="UP001165101"/>
    </source>
</evidence>
<sequence length="799" mass="90552">MHGHDISVLLTSPHEKQVANCLVETIKVGVIDVDTIGCIASDIVLYISYVFVLSIVFVKFLVACYFKWVIAPRQGASTTALKDMAARDKNIDKWSDDPKSAAPLTTVPEKRRADFHNSRHARTQSKYFGSKNRQSKNPEIFQELQDYSTTDYKPKYITMTTEAYMIANSQTNKRATKTLTRNSMLPGGTNELDNPFGDNGNMNSNILTSTNNMKSLASDLIHADAIPQPPVDWEPYGYPLVHTMCLVTCYSEDEAGIRTTLDSIATTDYPNSHKLIVIICDGMITGAGNDKSTPDICLDLMTDFVVPKEEVQPYSYVSVAQGAKRHNMAKVYAGFYKYNDETVPTEKQQKIPVITIVKCGTPAELTTSKPGNRGKRDSQIILMSFLQKITFNDRMTELEFEMLKSIWSITGLMAQNYETVLMVDADTLVYPDCLTHMVAEFVKHPDIMGLCGETKISNKAQSWVTAIQVFEYYISHHLSKSFESVFGSVTCLPGCFSMYRIKTPKDLNVWVPILSNADIVAKYSENVLDSLHKKNLLLLGEDRYLSSLMLRTFPRRKQIFVPKAACKTVVPDKFKVLLSQRRRWINSTVHNLMELVLVKDLCGVFCFSMQFIIFIEFIGTLVLPASITFTLYILIIAMVQKPTPYMSLILMLIIFGLPALLIVITVSNLTYILWMFIYLIALPIWNFVLPTYAYWKFDDFSWGDTRQTEGGDKGAHDSNDGEFDGSQIIQRTWADFERERCGLLNTTTYRIPTVYNPGYYEDIPEAANEDQYSSADQYDINQYDSDNNLDIVNMDHKAY</sequence>
<organism evidence="1 2">
    <name type="scientific">Candida boidinii</name>
    <name type="common">Yeast</name>
    <dbReference type="NCBI Taxonomy" id="5477"/>
    <lineage>
        <taxon>Eukaryota</taxon>
        <taxon>Fungi</taxon>
        <taxon>Dikarya</taxon>
        <taxon>Ascomycota</taxon>
        <taxon>Saccharomycotina</taxon>
        <taxon>Pichiomycetes</taxon>
        <taxon>Pichiales</taxon>
        <taxon>Pichiaceae</taxon>
        <taxon>Ogataea</taxon>
        <taxon>Ogataea/Candida clade</taxon>
    </lineage>
</organism>
<gene>
    <name evidence="1" type="ORF">Cboi01_000361200</name>
</gene>
<dbReference type="EMBL" id="BSXV01002038">
    <property type="protein sequence ID" value="GME94683.1"/>
    <property type="molecule type" value="Genomic_DNA"/>
</dbReference>
<reference evidence="1" key="1">
    <citation type="submission" date="2023-04" db="EMBL/GenBank/DDBJ databases">
        <title>Candida boidinii NBRC 1967.</title>
        <authorList>
            <person name="Ichikawa N."/>
            <person name="Sato H."/>
            <person name="Tonouchi N."/>
        </authorList>
    </citation>
    <scope>NUCLEOTIDE SEQUENCE</scope>
    <source>
        <strain evidence="1">NBRC 1967</strain>
    </source>
</reference>
<dbReference type="Proteomes" id="UP001165101">
    <property type="component" value="Unassembled WGS sequence"/>
</dbReference>
<accession>A0ACB5TT03</accession>